<evidence type="ECO:0000256" key="1">
    <source>
        <dbReference type="SAM" id="MobiDB-lite"/>
    </source>
</evidence>
<comment type="caution">
    <text evidence="2">The sequence shown here is derived from an EMBL/GenBank/DDBJ whole genome shotgun (WGS) entry which is preliminary data.</text>
</comment>
<feature type="region of interest" description="Disordered" evidence="1">
    <location>
        <begin position="1"/>
        <end position="28"/>
    </location>
</feature>
<reference evidence="2" key="1">
    <citation type="submission" date="2021-02" db="EMBL/GenBank/DDBJ databases">
        <authorList>
            <person name="Nowell W R."/>
        </authorList>
    </citation>
    <scope>NUCLEOTIDE SEQUENCE</scope>
</reference>
<proteinExistence type="predicted"/>
<protein>
    <submittedName>
        <fullName evidence="2">Uncharacterized protein</fullName>
    </submittedName>
</protein>
<organism evidence="2 3">
    <name type="scientific">Didymodactylos carnosus</name>
    <dbReference type="NCBI Taxonomy" id="1234261"/>
    <lineage>
        <taxon>Eukaryota</taxon>
        <taxon>Metazoa</taxon>
        <taxon>Spiralia</taxon>
        <taxon>Gnathifera</taxon>
        <taxon>Rotifera</taxon>
        <taxon>Eurotatoria</taxon>
        <taxon>Bdelloidea</taxon>
        <taxon>Philodinida</taxon>
        <taxon>Philodinidae</taxon>
        <taxon>Didymodactylos</taxon>
    </lineage>
</organism>
<gene>
    <name evidence="2" type="ORF">SRO942_LOCUS46980</name>
</gene>
<evidence type="ECO:0000313" key="3">
    <source>
        <dbReference type="Proteomes" id="UP000681722"/>
    </source>
</evidence>
<accession>A0A8S2YDV7</accession>
<feature type="compositionally biased region" description="Low complexity" evidence="1">
    <location>
        <begin position="1"/>
        <end position="20"/>
    </location>
</feature>
<sequence>MASSSDSSENPSDNSPEQSSTDTMTNPLIKQIQELRIKQLETFSGDGAQKVNEYIVDIQEVAKLT</sequence>
<feature type="non-terminal residue" evidence="2">
    <location>
        <position position="65"/>
    </location>
</feature>
<evidence type="ECO:0000313" key="2">
    <source>
        <dbReference type="EMBL" id="CAF4550871.1"/>
    </source>
</evidence>
<dbReference type="EMBL" id="CAJOBC010115822">
    <property type="protein sequence ID" value="CAF4550871.1"/>
    <property type="molecule type" value="Genomic_DNA"/>
</dbReference>
<name>A0A8S2YDV7_9BILA</name>
<dbReference type="AlphaFoldDB" id="A0A8S2YDV7"/>
<dbReference type="Proteomes" id="UP000681722">
    <property type="component" value="Unassembled WGS sequence"/>
</dbReference>